<sequence length="127" mass="14184">MIIIEKEGNRPASSSCSLEKPPRNREKIQENRSEKKKVNILFFFGGGGVEQQVRQVLKAGAGRCISCRSPADRVDYDKVLNLFFVPVWRWPGKQLLMHCNNWLLPSVLLSPAALAGRGLPLSSLPLL</sequence>
<organism evidence="3 4">
    <name type="scientific">Parasponia andersonii</name>
    <name type="common">Sponia andersonii</name>
    <dbReference type="NCBI Taxonomy" id="3476"/>
    <lineage>
        <taxon>Eukaryota</taxon>
        <taxon>Viridiplantae</taxon>
        <taxon>Streptophyta</taxon>
        <taxon>Embryophyta</taxon>
        <taxon>Tracheophyta</taxon>
        <taxon>Spermatophyta</taxon>
        <taxon>Magnoliopsida</taxon>
        <taxon>eudicotyledons</taxon>
        <taxon>Gunneridae</taxon>
        <taxon>Pentapetalae</taxon>
        <taxon>rosids</taxon>
        <taxon>fabids</taxon>
        <taxon>Rosales</taxon>
        <taxon>Cannabaceae</taxon>
        <taxon>Parasponia</taxon>
    </lineage>
</organism>
<name>A0A2P5AX79_PARAD</name>
<dbReference type="InterPro" id="IPR053281">
    <property type="entry name" value="Double_zinc_ribbon"/>
</dbReference>
<feature type="compositionally biased region" description="Basic and acidic residues" evidence="1">
    <location>
        <begin position="20"/>
        <end position="32"/>
    </location>
</feature>
<dbReference type="InterPro" id="IPR031493">
    <property type="entry name" value="Zinc_ribbon_15"/>
</dbReference>
<reference evidence="4" key="1">
    <citation type="submission" date="2016-06" db="EMBL/GenBank/DDBJ databases">
        <title>Parallel loss of symbiosis genes in relatives of nitrogen-fixing non-legume Parasponia.</title>
        <authorList>
            <person name="Van Velzen R."/>
            <person name="Holmer R."/>
            <person name="Bu F."/>
            <person name="Rutten L."/>
            <person name="Van Zeijl A."/>
            <person name="Liu W."/>
            <person name="Santuari L."/>
            <person name="Cao Q."/>
            <person name="Sharma T."/>
            <person name="Shen D."/>
            <person name="Roswanjaya Y."/>
            <person name="Wardhani T."/>
            <person name="Kalhor M.S."/>
            <person name="Jansen J."/>
            <person name="Van den Hoogen J."/>
            <person name="Gungor B."/>
            <person name="Hartog M."/>
            <person name="Hontelez J."/>
            <person name="Verver J."/>
            <person name="Yang W.-C."/>
            <person name="Schijlen E."/>
            <person name="Repin R."/>
            <person name="Schilthuizen M."/>
            <person name="Schranz E."/>
            <person name="Heidstra R."/>
            <person name="Miyata K."/>
            <person name="Fedorova E."/>
            <person name="Kohlen W."/>
            <person name="Bisseling T."/>
            <person name="Smit S."/>
            <person name="Geurts R."/>
        </authorList>
    </citation>
    <scope>NUCLEOTIDE SEQUENCE [LARGE SCALE GENOMIC DNA]</scope>
    <source>
        <strain evidence="4">cv. WU1-14</strain>
    </source>
</reference>
<dbReference type="Proteomes" id="UP000237105">
    <property type="component" value="Unassembled WGS sequence"/>
</dbReference>
<dbReference type="PANTHER" id="PTHR36718">
    <property type="entry name" value="OS05G0435400 PROTEIN"/>
    <property type="match status" value="1"/>
</dbReference>
<evidence type="ECO:0000256" key="1">
    <source>
        <dbReference type="SAM" id="MobiDB-lite"/>
    </source>
</evidence>
<dbReference type="EMBL" id="JXTB01000421">
    <property type="protein sequence ID" value="PON41164.1"/>
    <property type="molecule type" value="Genomic_DNA"/>
</dbReference>
<dbReference type="PANTHER" id="PTHR36718:SF1">
    <property type="entry name" value="DOUBLE ZINC RIBBON PROTEIN MJ0416"/>
    <property type="match status" value="1"/>
</dbReference>
<accession>A0A2P5AX79</accession>
<proteinExistence type="predicted"/>
<dbReference type="AlphaFoldDB" id="A0A2P5AX79"/>
<evidence type="ECO:0000313" key="4">
    <source>
        <dbReference type="Proteomes" id="UP000237105"/>
    </source>
</evidence>
<protein>
    <recommendedName>
        <fullName evidence="2">Zinc-ribbon 15 domain-containing protein</fullName>
    </recommendedName>
</protein>
<dbReference type="Pfam" id="PF17032">
    <property type="entry name" value="Zn_ribbon_15"/>
    <property type="match status" value="1"/>
</dbReference>
<gene>
    <name evidence="3" type="ORF">PanWU01x14_291420</name>
</gene>
<feature type="domain" description="Zinc-ribbon 15" evidence="2">
    <location>
        <begin position="63"/>
        <end position="101"/>
    </location>
</feature>
<keyword evidence="4" id="KW-1185">Reference proteome</keyword>
<evidence type="ECO:0000313" key="3">
    <source>
        <dbReference type="EMBL" id="PON41164.1"/>
    </source>
</evidence>
<dbReference type="STRING" id="3476.A0A2P5AX79"/>
<feature type="region of interest" description="Disordered" evidence="1">
    <location>
        <begin position="1"/>
        <end position="32"/>
    </location>
</feature>
<dbReference type="OrthoDB" id="1850117at2759"/>
<evidence type="ECO:0000259" key="2">
    <source>
        <dbReference type="Pfam" id="PF17032"/>
    </source>
</evidence>
<comment type="caution">
    <text evidence="3">The sequence shown here is derived from an EMBL/GenBank/DDBJ whole genome shotgun (WGS) entry which is preliminary data.</text>
</comment>